<dbReference type="InterPro" id="IPR007893">
    <property type="entry name" value="Spore_coat_U/FanG"/>
</dbReference>
<gene>
    <name evidence="3" type="ORF">ACFFF7_10290</name>
</gene>
<dbReference type="InterPro" id="IPR053167">
    <property type="entry name" value="Spore_coat_component"/>
</dbReference>
<dbReference type="SMART" id="SM00972">
    <property type="entry name" value="SCPU"/>
    <property type="match status" value="1"/>
</dbReference>
<comment type="caution">
    <text evidence="3">The sequence shown here is derived from an EMBL/GenBank/DDBJ whole genome shotgun (WGS) entry which is preliminary data.</text>
</comment>
<evidence type="ECO:0000256" key="1">
    <source>
        <dbReference type="SAM" id="SignalP"/>
    </source>
</evidence>
<keyword evidence="1" id="KW-0732">Signal</keyword>
<sequence length="164" mass="17199">MRFAHRQGLIVLAAAAMLAAAPAHAGGATYTMPVRAQVINGCTVNALPLVFNIPVPTNLNVDSSTTITIACTPNIPFTLDIDTGLYANGINRRVFNAAVNAYINYDVYKDPPRSQVWGTGGAKNVAGNSGITGVVVLPVYGRVASSKTLKAGSYRDTLTVTISF</sequence>
<dbReference type="Pfam" id="PF05229">
    <property type="entry name" value="SCPU"/>
    <property type="match status" value="1"/>
</dbReference>
<evidence type="ECO:0000313" key="3">
    <source>
        <dbReference type="EMBL" id="MFC0589802.1"/>
    </source>
</evidence>
<evidence type="ECO:0000259" key="2">
    <source>
        <dbReference type="Pfam" id="PF05229"/>
    </source>
</evidence>
<feature type="chain" id="PRO_5045179785" evidence="1">
    <location>
        <begin position="26"/>
        <end position="164"/>
    </location>
</feature>
<feature type="domain" description="Spore coat protein U/FanG" evidence="2">
    <location>
        <begin position="29"/>
        <end position="161"/>
    </location>
</feature>
<name>A0ABV6PIZ1_9SPHN</name>
<protein>
    <submittedName>
        <fullName evidence="3">Spore coat U domain-containing protein</fullName>
    </submittedName>
</protein>
<accession>A0ABV6PIZ1</accession>
<proteinExistence type="predicted"/>
<feature type="signal peptide" evidence="1">
    <location>
        <begin position="1"/>
        <end position="25"/>
    </location>
</feature>
<dbReference type="Proteomes" id="UP001589943">
    <property type="component" value="Unassembled WGS sequence"/>
</dbReference>
<dbReference type="RefSeq" id="WP_379481264.1">
    <property type="nucleotide sequence ID" value="NZ_JBHLTL010000006.1"/>
</dbReference>
<reference evidence="3 4" key="1">
    <citation type="submission" date="2024-09" db="EMBL/GenBank/DDBJ databases">
        <authorList>
            <person name="Sun Q."/>
            <person name="Mori K."/>
        </authorList>
    </citation>
    <scope>NUCLEOTIDE SEQUENCE [LARGE SCALE GENOMIC DNA]</scope>
    <source>
        <strain evidence="3 4">NCAIM B.02537</strain>
    </source>
</reference>
<dbReference type="PANTHER" id="PTHR37089">
    <property type="entry name" value="PROTEIN U-RELATED"/>
    <property type="match status" value="1"/>
</dbReference>
<dbReference type="EMBL" id="JBHLTL010000006">
    <property type="protein sequence ID" value="MFC0589802.1"/>
    <property type="molecule type" value="Genomic_DNA"/>
</dbReference>
<evidence type="ECO:0000313" key="4">
    <source>
        <dbReference type="Proteomes" id="UP001589943"/>
    </source>
</evidence>
<organism evidence="3 4">
    <name type="scientific">Novosphingobium aquiterrae</name>
    <dbReference type="NCBI Taxonomy" id="624388"/>
    <lineage>
        <taxon>Bacteria</taxon>
        <taxon>Pseudomonadati</taxon>
        <taxon>Pseudomonadota</taxon>
        <taxon>Alphaproteobacteria</taxon>
        <taxon>Sphingomonadales</taxon>
        <taxon>Sphingomonadaceae</taxon>
        <taxon>Novosphingobium</taxon>
    </lineage>
</organism>
<keyword evidence="4" id="KW-1185">Reference proteome</keyword>